<reference evidence="2 3" key="1">
    <citation type="submission" date="2018-07" db="EMBL/GenBank/DDBJ databases">
        <title>Draft Genome Sequence of Pseudomonas fluorescens AHK-1 associated with canker disease of kiwifruit.</title>
        <authorList>
            <person name="Wu Z."/>
        </authorList>
    </citation>
    <scope>NUCLEOTIDE SEQUENCE [LARGE SCALE GENOMIC DNA]</scope>
    <source>
        <strain evidence="2 3">AHK-1</strain>
    </source>
</reference>
<evidence type="ECO:0000313" key="3">
    <source>
        <dbReference type="Proteomes" id="UP000255541"/>
    </source>
</evidence>
<feature type="region of interest" description="Disordered" evidence="1">
    <location>
        <begin position="38"/>
        <end position="62"/>
    </location>
</feature>
<gene>
    <name evidence="2" type="ORF">DL347_27125</name>
</gene>
<organism evidence="2 3">
    <name type="scientific">Pseudomonas fluorescens</name>
    <dbReference type="NCBI Taxonomy" id="294"/>
    <lineage>
        <taxon>Bacteria</taxon>
        <taxon>Pseudomonadati</taxon>
        <taxon>Pseudomonadota</taxon>
        <taxon>Gammaproteobacteria</taxon>
        <taxon>Pseudomonadales</taxon>
        <taxon>Pseudomonadaceae</taxon>
        <taxon>Pseudomonas</taxon>
    </lineage>
</organism>
<evidence type="ECO:0000313" key="2">
    <source>
        <dbReference type="EMBL" id="RDS88021.1"/>
    </source>
</evidence>
<dbReference type="EMBL" id="QRBA01000019">
    <property type="protein sequence ID" value="RDS88021.1"/>
    <property type="molecule type" value="Genomic_DNA"/>
</dbReference>
<accession>A0A7Z6MSU6</accession>
<protein>
    <submittedName>
        <fullName evidence="2">Uncharacterized protein</fullName>
    </submittedName>
</protein>
<dbReference type="AlphaFoldDB" id="A0A7Z6MSU6"/>
<comment type="caution">
    <text evidence="2">The sequence shown here is derived from an EMBL/GenBank/DDBJ whole genome shotgun (WGS) entry which is preliminary data.</text>
</comment>
<evidence type="ECO:0000256" key="1">
    <source>
        <dbReference type="SAM" id="MobiDB-lite"/>
    </source>
</evidence>
<proteinExistence type="predicted"/>
<name>A0A7Z6MSU6_PSEFL</name>
<sequence length="62" mass="7003">MTKVHNHGLQYAAQGNPQIVGPDTRDICYAVQNRQRSRIDEQCTPPTPHYTSHCRPGDTGQR</sequence>
<dbReference type="Proteomes" id="UP000255541">
    <property type="component" value="Unassembled WGS sequence"/>
</dbReference>